<gene>
    <name evidence="7" type="ORF">AVEN_243621_1</name>
</gene>
<keyword evidence="2 5" id="KW-0863">Zinc-finger</keyword>
<feature type="domain" description="THAP-type" evidence="6">
    <location>
        <begin position="47"/>
        <end position="115"/>
    </location>
</feature>
<accession>A0A4Y2A4V6</accession>
<keyword evidence="8" id="KW-1185">Reference proteome</keyword>
<evidence type="ECO:0000256" key="5">
    <source>
        <dbReference type="PROSITE-ProRule" id="PRU00309"/>
    </source>
</evidence>
<keyword evidence="3" id="KW-0862">Zinc</keyword>
<dbReference type="InterPro" id="IPR006612">
    <property type="entry name" value="THAP_Znf"/>
</dbReference>
<dbReference type="OrthoDB" id="6434668at2759"/>
<evidence type="ECO:0000256" key="3">
    <source>
        <dbReference type="ARBA" id="ARBA00022833"/>
    </source>
</evidence>
<dbReference type="GO" id="GO:0008270">
    <property type="term" value="F:zinc ion binding"/>
    <property type="evidence" value="ECO:0007669"/>
    <property type="project" value="UniProtKB-KW"/>
</dbReference>
<reference evidence="7 8" key="1">
    <citation type="journal article" date="2019" name="Sci. Rep.">
        <title>Orb-weaving spider Araneus ventricosus genome elucidates the spidroin gene catalogue.</title>
        <authorList>
            <person name="Kono N."/>
            <person name="Nakamura H."/>
            <person name="Ohtoshi R."/>
            <person name="Moran D.A.P."/>
            <person name="Shinohara A."/>
            <person name="Yoshida Y."/>
            <person name="Fujiwara M."/>
            <person name="Mori M."/>
            <person name="Tomita M."/>
            <person name="Arakawa K."/>
        </authorList>
    </citation>
    <scope>NUCLEOTIDE SEQUENCE [LARGE SCALE GENOMIC DNA]</scope>
</reference>
<dbReference type="Proteomes" id="UP000499080">
    <property type="component" value="Unassembled WGS sequence"/>
</dbReference>
<dbReference type="GO" id="GO:0003677">
    <property type="term" value="F:DNA binding"/>
    <property type="evidence" value="ECO:0007669"/>
    <property type="project" value="UniProtKB-UniRule"/>
</dbReference>
<keyword evidence="1" id="KW-0479">Metal-binding</keyword>
<evidence type="ECO:0000256" key="2">
    <source>
        <dbReference type="ARBA" id="ARBA00022771"/>
    </source>
</evidence>
<dbReference type="AlphaFoldDB" id="A0A4Y2A4V6"/>
<protein>
    <recommendedName>
        <fullName evidence="6">THAP-type domain-containing protein</fullName>
    </recommendedName>
</protein>
<keyword evidence="4 5" id="KW-0238">DNA-binding</keyword>
<comment type="caution">
    <text evidence="7">The sequence shown here is derived from an EMBL/GenBank/DDBJ whole genome shotgun (WGS) entry which is preliminary data.</text>
</comment>
<dbReference type="EMBL" id="BGPR01000006">
    <property type="protein sequence ID" value="GBL74753.1"/>
    <property type="molecule type" value="Genomic_DNA"/>
</dbReference>
<sequence length="115" mass="13253">MNDPFWSETGLTSSLPKQQRVYAVLRSRYRSFAFFLYFPTIASDKIMSKRYKYCIVPECAKTTITAPDTLFMNVPNNDVLRKKWCKAMKRDGKVNPKFSASSVLHVCGNHFDVSN</sequence>
<proteinExistence type="predicted"/>
<evidence type="ECO:0000259" key="6">
    <source>
        <dbReference type="PROSITE" id="PS50950"/>
    </source>
</evidence>
<organism evidence="7 8">
    <name type="scientific">Araneus ventricosus</name>
    <name type="common">Orbweaver spider</name>
    <name type="synonym">Epeira ventricosa</name>
    <dbReference type="NCBI Taxonomy" id="182803"/>
    <lineage>
        <taxon>Eukaryota</taxon>
        <taxon>Metazoa</taxon>
        <taxon>Ecdysozoa</taxon>
        <taxon>Arthropoda</taxon>
        <taxon>Chelicerata</taxon>
        <taxon>Arachnida</taxon>
        <taxon>Araneae</taxon>
        <taxon>Araneomorphae</taxon>
        <taxon>Entelegynae</taxon>
        <taxon>Araneoidea</taxon>
        <taxon>Araneidae</taxon>
        <taxon>Araneus</taxon>
    </lineage>
</organism>
<evidence type="ECO:0000313" key="7">
    <source>
        <dbReference type="EMBL" id="GBL74753.1"/>
    </source>
</evidence>
<name>A0A4Y2A4V6_ARAVE</name>
<evidence type="ECO:0000313" key="8">
    <source>
        <dbReference type="Proteomes" id="UP000499080"/>
    </source>
</evidence>
<evidence type="ECO:0000256" key="4">
    <source>
        <dbReference type="ARBA" id="ARBA00023125"/>
    </source>
</evidence>
<dbReference type="Pfam" id="PF05485">
    <property type="entry name" value="THAP"/>
    <property type="match status" value="1"/>
</dbReference>
<dbReference type="SUPFAM" id="SSF57716">
    <property type="entry name" value="Glucocorticoid receptor-like (DNA-binding domain)"/>
    <property type="match status" value="1"/>
</dbReference>
<dbReference type="PROSITE" id="PS50950">
    <property type="entry name" value="ZF_THAP"/>
    <property type="match status" value="1"/>
</dbReference>
<evidence type="ECO:0000256" key="1">
    <source>
        <dbReference type="ARBA" id="ARBA00022723"/>
    </source>
</evidence>